<dbReference type="InterPro" id="IPR036873">
    <property type="entry name" value="Rhodanese-like_dom_sf"/>
</dbReference>
<evidence type="ECO:0000313" key="5">
    <source>
        <dbReference type="Proteomes" id="UP000325780"/>
    </source>
</evidence>
<organism evidence="4 5">
    <name type="scientific">Aspergillus avenaceus</name>
    <dbReference type="NCBI Taxonomy" id="36643"/>
    <lineage>
        <taxon>Eukaryota</taxon>
        <taxon>Fungi</taxon>
        <taxon>Dikarya</taxon>
        <taxon>Ascomycota</taxon>
        <taxon>Pezizomycotina</taxon>
        <taxon>Eurotiomycetes</taxon>
        <taxon>Eurotiomycetidae</taxon>
        <taxon>Eurotiales</taxon>
        <taxon>Aspergillaceae</taxon>
        <taxon>Aspergillus</taxon>
        <taxon>Aspergillus subgen. Circumdati</taxon>
    </lineage>
</organism>
<gene>
    <name evidence="4" type="ORF">BDV25DRAFT_172366</name>
</gene>
<dbReference type="PROSITE" id="PS50206">
    <property type="entry name" value="RHODANESE_3"/>
    <property type="match status" value="2"/>
</dbReference>
<sequence length="288" mass="31343">MRNPFPSTLISPTELANAMQSPQQTNIIPIAAGKESLRSAFETQHIPGSIFFNMDIIADTSSAYPQMLPTASHFAKCMGEMGVEADDVLVFYDAVEVGMYSAPRAAWTCRFFGHENVHVLNNFPVYVGLGYPVQGGEIVPRIAREYPVCGPDLKRVIGFEELREMILSRGGGYRVIDARVPGRFAGTQGEVDPGLRAGHMPFAVNVPLAEVLSGEKVFLSAGELRGVFERVGVWGEEPVVLTCNSGVTAAALDLALGEVFGDGVERRVYDGSWMEWTRRAEDGLVVVD</sequence>
<evidence type="ECO:0000313" key="4">
    <source>
        <dbReference type="EMBL" id="KAE8154316.1"/>
    </source>
</evidence>
<dbReference type="InterPro" id="IPR001763">
    <property type="entry name" value="Rhodanese-like_dom"/>
</dbReference>
<keyword evidence="1" id="KW-0808">Transferase</keyword>
<evidence type="ECO:0000256" key="2">
    <source>
        <dbReference type="ARBA" id="ARBA00022737"/>
    </source>
</evidence>
<dbReference type="CDD" id="cd01448">
    <property type="entry name" value="TST_Repeat_1"/>
    <property type="match status" value="1"/>
</dbReference>
<dbReference type="GO" id="GO:0004792">
    <property type="term" value="F:thiosulfate-cyanide sulfurtransferase activity"/>
    <property type="evidence" value="ECO:0007669"/>
    <property type="project" value="TreeGrafter"/>
</dbReference>
<feature type="domain" description="Rhodanese" evidence="3">
    <location>
        <begin position="169"/>
        <end position="285"/>
    </location>
</feature>
<proteinExistence type="predicted"/>
<dbReference type="AlphaFoldDB" id="A0A5N6U6T3"/>
<dbReference type="SUPFAM" id="SSF52821">
    <property type="entry name" value="Rhodanese/Cell cycle control phosphatase"/>
    <property type="match status" value="2"/>
</dbReference>
<dbReference type="Gene3D" id="3.40.250.10">
    <property type="entry name" value="Rhodanese-like domain"/>
    <property type="match status" value="2"/>
</dbReference>
<keyword evidence="2" id="KW-0677">Repeat</keyword>
<reference evidence="4 5" key="1">
    <citation type="submission" date="2019-04" db="EMBL/GenBank/DDBJ databases">
        <title>Friends and foes A comparative genomics study of 23 Aspergillus species from section Flavi.</title>
        <authorList>
            <consortium name="DOE Joint Genome Institute"/>
            <person name="Kjaerbolling I."/>
            <person name="Vesth T."/>
            <person name="Frisvad J.C."/>
            <person name="Nybo J.L."/>
            <person name="Theobald S."/>
            <person name="Kildgaard S."/>
            <person name="Isbrandt T."/>
            <person name="Kuo A."/>
            <person name="Sato A."/>
            <person name="Lyhne E.K."/>
            <person name="Kogle M.E."/>
            <person name="Wiebenga A."/>
            <person name="Kun R.S."/>
            <person name="Lubbers R.J."/>
            <person name="Makela M.R."/>
            <person name="Barry K."/>
            <person name="Chovatia M."/>
            <person name="Clum A."/>
            <person name="Daum C."/>
            <person name="Haridas S."/>
            <person name="He G."/>
            <person name="LaButti K."/>
            <person name="Lipzen A."/>
            <person name="Mondo S."/>
            <person name="Riley R."/>
            <person name="Salamov A."/>
            <person name="Simmons B.A."/>
            <person name="Magnuson J.K."/>
            <person name="Henrissat B."/>
            <person name="Mortensen U.H."/>
            <person name="Larsen T.O."/>
            <person name="Devries R.P."/>
            <person name="Grigoriev I.V."/>
            <person name="Machida M."/>
            <person name="Baker S.E."/>
            <person name="Andersen M.R."/>
        </authorList>
    </citation>
    <scope>NUCLEOTIDE SEQUENCE [LARGE SCALE GENOMIC DNA]</scope>
    <source>
        <strain evidence="4 5">IBT 18842</strain>
    </source>
</reference>
<accession>A0A5N6U6T3</accession>
<evidence type="ECO:0000259" key="3">
    <source>
        <dbReference type="PROSITE" id="PS50206"/>
    </source>
</evidence>
<dbReference type="OrthoDB" id="270167at2759"/>
<dbReference type="Pfam" id="PF00581">
    <property type="entry name" value="Rhodanese"/>
    <property type="match status" value="2"/>
</dbReference>
<dbReference type="GO" id="GO:0005739">
    <property type="term" value="C:mitochondrion"/>
    <property type="evidence" value="ECO:0007669"/>
    <property type="project" value="TreeGrafter"/>
</dbReference>
<dbReference type="PANTHER" id="PTHR11364:SF27">
    <property type="entry name" value="SULFURTRANSFERASE"/>
    <property type="match status" value="1"/>
</dbReference>
<dbReference type="PANTHER" id="PTHR11364">
    <property type="entry name" value="THIOSULFATE SULFERTANSFERASE"/>
    <property type="match status" value="1"/>
</dbReference>
<dbReference type="Proteomes" id="UP000325780">
    <property type="component" value="Unassembled WGS sequence"/>
</dbReference>
<keyword evidence="5" id="KW-1185">Reference proteome</keyword>
<dbReference type="InterPro" id="IPR045078">
    <property type="entry name" value="TST/MPST-like"/>
</dbReference>
<feature type="domain" description="Rhodanese" evidence="3">
    <location>
        <begin position="45"/>
        <end position="135"/>
    </location>
</feature>
<dbReference type="EMBL" id="ML742030">
    <property type="protein sequence ID" value="KAE8154316.1"/>
    <property type="molecule type" value="Genomic_DNA"/>
</dbReference>
<protein>
    <submittedName>
        <fullName evidence="4">Rhodanese-like domain-containing protein</fullName>
    </submittedName>
</protein>
<name>A0A5N6U6T3_ASPAV</name>
<dbReference type="SMART" id="SM00450">
    <property type="entry name" value="RHOD"/>
    <property type="match status" value="2"/>
</dbReference>
<dbReference type="CDD" id="cd01449">
    <property type="entry name" value="TST_Repeat_2"/>
    <property type="match status" value="1"/>
</dbReference>
<evidence type="ECO:0000256" key="1">
    <source>
        <dbReference type="ARBA" id="ARBA00022679"/>
    </source>
</evidence>